<keyword evidence="2" id="KW-1185">Reference proteome</keyword>
<gene>
    <name evidence="1" type="ORF">FHOMOCKG_00015</name>
</gene>
<protein>
    <submittedName>
        <fullName evidence="1">Uncharacterized protein</fullName>
    </submittedName>
</protein>
<sequence length="49" mass="5841">MKHIRRFKSNLLFEVEKLLNQPGVTVKAMFVTPHGDEDIIYVVYEKDKY</sequence>
<dbReference type="EMBL" id="OP880253">
    <property type="protein sequence ID" value="WAE39543.1"/>
    <property type="molecule type" value="Genomic_DNA"/>
</dbReference>
<organism evidence="1 2">
    <name type="scientific">Methanophagales virus GBV302</name>
    <dbReference type="NCBI Taxonomy" id="2999281"/>
    <lineage>
        <taxon>Viruses</taxon>
        <taxon>Duplodnaviria</taxon>
        <taxon>Heunggongvirae</taxon>
        <taxon>Uroviricota</taxon>
        <taxon>Caudoviricetes</taxon>
        <taxon>Nakonvirales</taxon>
        <taxon>Ekchuahviridae</taxon>
        <taxon>Kukulkanvirus</taxon>
        <taxon>Kukulkanvirus mexicoense</taxon>
    </lineage>
</organism>
<evidence type="ECO:0000313" key="2">
    <source>
        <dbReference type="Proteomes" id="UP001156237"/>
    </source>
</evidence>
<name>A0A9E8VG62_9CAUD</name>
<proteinExistence type="predicted"/>
<accession>A0A9E8VG62</accession>
<reference evidence="1 2" key="1">
    <citation type="submission" date="2022-10" db="EMBL/GenBank/DDBJ databases">
        <title>Evolutionary Diversification of Methanotrophic Ca. Methanophagales (ANME-1) and Their Expansive Virome.</title>
        <authorList>
            <person name="Laso-Perez R."/>
            <person name="Wu F."/>
            <person name="Cremiere A."/>
            <person name="Speth D.R."/>
            <person name="Magyar J.S."/>
            <person name="Krupovic M."/>
            <person name="Orphan V.J."/>
        </authorList>
    </citation>
    <scope>NUCLEOTIDE SEQUENCE [LARGE SCALE GENOMIC DNA]</scope>
</reference>
<dbReference type="Proteomes" id="UP001156237">
    <property type="component" value="Segment"/>
</dbReference>
<evidence type="ECO:0000313" key="1">
    <source>
        <dbReference type="EMBL" id="WAE39543.1"/>
    </source>
</evidence>